<dbReference type="Pfam" id="PF03133">
    <property type="entry name" value="TTL"/>
    <property type="match status" value="1"/>
</dbReference>
<feature type="region of interest" description="Disordered" evidence="1">
    <location>
        <begin position="25"/>
        <end position="47"/>
    </location>
</feature>
<dbReference type="PANTHER" id="PTHR43586">
    <property type="entry name" value="CYSTEINE DESULFURASE"/>
    <property type="match status" value="1"/>
</dbReference>
<sequence length="939" mass="103064">MKRSFRYEATGSVAHTRISPLMPADWIDNDSTDSKDGNANTAAMEDKTPPDFLWENAARRESKDYRDTVSVYSHLPNGLNILDSKWVLGRIFNERREDDSELLATLETHCFRGPDGFQAFGDKVGLWKNQREESESARTGSNLVDILEDAVTTTDAVEPNNLWVVKDAQANGAGGIWVVGPSNATAFGKDDKKMFPDHKYVAQKYVWPPVLFGGRKCHVRVYGLLTSDGRAFVHHRAFLHVANDPFTTTSNTEQTMATGRDKEAFEESVHITNCCANSHDDSKFAGEILADFETSATTERDGQTVIPLAQYFPSVQACVAGLAKRVFPFLQGGQANHGFEYLGMDFILAHDDKTDTPLAYLLEINAPPSQDTATGLPHAENLHDDVIRDLMSLWVFPNVPNTIAVEQPGGWRCVYEDNASGEGFTAQSSGAQQHEQQLIIPSKAAIINKIRWAIFERKTAKKEQTSCNVEEPKPNEGTKGQSQMIAEFARSQFPYFLSSATDDSVEQSKERIFFENAGGSQVAQVVIDSITASLSFRHRKVVGSRTKQAARETFQRLLGARPIDPIVLGSNASSLLSSLADLYVQLGLLKENDEVVISSENHLANVQPWECAAQSVGATIRWWTPVGCAQETLSSSSSKLEDLLNANTRIVALPHASNVLGQIRDIEGLTRRIKQKTLGRAHVVVDGVAASPHVFANVNQLQADWYVVSAHKLFGPHVGGLYGRKDGAATEILEASGATSEDSASALYPLLEKGTVNYEGCAGIVGLGQYIESLACCSRKIGHGNRRNRQSLQDAGEPSQRSSTIPNILKPSLTIANATEGYTSIRIVEEPLAEALLAGLRQFPKVKIIEGNENKFESVMRLPIVSWLHADIPVDIICNLCDKSGISCRVSSFLCTQMLADGFGFDIKKGMLRVSLAHYNTLDEVHCLFECLKKIPGFV</sequence>
<proteinExistence type="predicted"/>
<evidence type="ECO:0000313" key="3">
    <source>
        <dbReference type="EMBL" id="CAJ1940130.1"/>
    </source>
</evidence>
<dbReference type="Proteomes" id="UP001295423">
    <property type="component" value="Unassembled WGS sequence"/>
</dbReference>
<dbReference type="PROSITE" id="PS51221">
    <property type="entry name" value="TTL"/>
    <property type="match status" value="1"/>
</dbReference>
<dbReference type="AlphaFoldDB" id="A0AAD2FLC0"/>
<dbReference type="InterPro" id="IPR015424">
    <property type="entry name" value="PyrdxlP-dep_Trfase"/>
</dbReference>
<dbReference type="InterPro" id="IPR000192">
    <property type="entry name" value="Aminotrans_V_dom"/>
</dbReference>
<feature type="domain" description="Aminotransferase class V" evidence="2">
    <location>
        <begin position="512"/>
        <end position="774"/>
    </location>
</feature>
<evidence type="ECO:0000313" key="4">
    <source>
        <dbReference type="Proteomes" id="UP001295423"/>
    </source>
</evidence>
<evidence type="ECO:0000259" key="2">
    <source>
        <dbReference type="Pfam" id="PF00266"/>
    </source>
</evidence>
<organism evidence="3 4">
    <name type="scientific">Cylindrotheca closterium</name>
    <dbReference type="NCBI Taxonomy" id="2856"/>
    <lineage>
        <taxon>Eukaryota</taxon>
        <taxon>Sar</taxon>
        <taxon>Stramenopiles</taxon>
        <taxon>Ochrophyta</taxon>
        <taxon>Bacillariophyta</taxon>
        <taxon>Bacillariophyceae</taxon>
        <taxon>Bacillariophycidae</taxon>
        <taxon>Bacillariales</taxon>
        <taxon>Bacillariaceae</taxon>
        <taxon>Cylindrotheca</taxon>
    </lineage>
</organism>
<dbReference type="Gene3D" id="3.30.470.20">
    <property type="entry name" value="ATP-grasp fold, B domain"/>
    <property type="match status" value="1"/>
</dbReference>
<evidence type="ECO:0000256" key="1">
    <source>
        <dbReference type="SAM" id="MobiDB-lite"/>
    </source>
</evidence>
<protein>
    <recommendedName>
        <fullName evidence="2">Aminotransferase class V domain-containing protein</fullName>
    </recommendedName>
</protein>
<dbReference type="InterPro" id="IPR015422">
    <property type="entry name" value="PyrdxlP-dep_Trfase_small"/>
</dbReference>
<name>A0AAD2FLC0_9STRA</name>
<dbReference type="Gene3D" id="3.90.1150.10">
    <property type="entry name" value="Aspartate Aminotransferase, domain 1"/>
    <property type="match status" value="1"/>
</dbReference>
<comment type="caution">
    <text evidence="3">The sequence shown here is derived from an EMBL/GenBank/DDBJ whole genome shotgun (WGS) entry which is preliminary data.</text>
</comment>
<dbReference type="InterPro" id="IPR004344">
    <property type="entry name" value="TTL/TTLL_fam"/>
</dbReference>
<reference evidence="3" key="1">
    <citation type="submission" date="2023-08" db="EMBL/GenBank/DDBJ databases">
        <authorList>
            <person name="Audoor S."/>
            <person name="Bilcke G."/>
        </authorList>
    </citation>
    <scope>NUCLEOTIDE SEQUENCE</scope>
</reference>
<gene>
    <name evidence="3" type="ORF">CYCCA115_LOCUS6886</name>
</gene>
<accession>A0AAD2FLC0</accession>
<dbReference type="EMBL" id="CAKOGP040000890">
    <property type="protein sequence ID" value="CAJ1940130.1"/>
    <property type="molecule type" value="Genomic_DNA"/>
</dbReference>
<dbReference type="SUPFAM" id="SSF53383">
    <property type="entry name" value="PLP-dependent transferases"/>
    <property type="match status" value="1"/>
</dbReference>
<dbReference type="InterPro" id="IPR015421">
    <property type="entry name" value="PyrdxlP-dep_Trfase_major"/>
</dbReference>
<dbReference type="Pfam" id="PF00266">
    <property type="entry name" value="Aminotran_5"/>
    <property type="match status" value="1"/>
</dbReference>
<keyword evidence="4" id="KW-1185">Reference proteome</keyword>
<dbReference type="PANTHER" id="PTHR43586:SF21">
    <property type="entry name" value="PYRIDOXAL PHOSPHATE (PLP)-DEPENDENT ASPARTATE AMINOTRANSFERASE SUPERFAMILY"/>
    <property type="match status" value="1"/>
</dbReference>
<dbReference type="Gene3D" id="3.40.640.10">
    <property type="entry name" value="Type I PLP-dependent aspartate aminotransferase-like (Major domain)"/>
    <property type="match status" value="1"/>
</dbReference>